<protein>
    <submittedName>
        <fullName evidence="3">Uncharacterized protein</fullName>
    </submittedName>
</protein>
<accession>T1KQC7</accession>
<keyword evidence="2" id="KW-0472">Membrane</keyword>
<keyword evidence="2" id="KW-0812">Transmembrane</keyword>
<reference evidence="3" key="2">
    <citation type="submission" date="2015-06" db="UniProtKB">
        <authorList>
            <consortium name="EnsemblMetazoa"/>
        </authorList>
    </citation>
    <scope>IDENTIFICATION</scope>
</reference>
<reference evidence="4" key="1">
    <citation type="submission" date="2011-08" db="EMBL/GenBank/DDBJ databases">
        <authorList>
            <person name="Rombauts S."/>
        </authorList>
    </citation>
    <scope>NUCLEOTIDE SEQUENCE</scope>
    <source>
        <strain evidence="4">London</strain>
    </source>
</reference>
<organism evidence="3 4">
    <name type="scientific">Tetranychus urticae</name>
    <name type="common">Two-spotted spider mite</name>
    <dbReference type="NCBI Taxonomy" id="32264"/>
    <lineage>
        <taxon>Eukaryota</taxon>
        <taxon>Metazoa</taxon>
        <taxon>Ecdysozoa</taxon>
        <taxon>Arthropoda</taxon>
        <taxon>Chelicerata</taxon>
        <taxon>Arachnida</taxon>
        <taxon>Acari</taxon>
        <taxon>Acariformes</taxon>
        <taxon>Trombidiformes</taxon>
        <taxon>Prostigmata</taxon>
        <taxon>Eleutherengona</taxon>
        <taxon>Raphignathae</taxon>
        <taxon>Tetranychoidea</taxon>
        <taxon>Tetranychidae</taxon>
        <taxon>Tetranychus</taxon>
    </lineage>
</organism>
<dbReference type="HOGENOM" id="CLU_1130337_0_0_1"/>
<name>T1KQC7_TETUR</name>
<dbReference type="Proteomes" id="UP000015104">
    <property type="component" value="Unassembled WGS sequence"/>
</dbReference>
<keyword evidence="4" id="KW-1185">Reference proteome</keyword>
<dbReference type="EnsemblMetazoa" id="tetur17g03660.1">
    <property type="protein sequence ID" value="tetur17g03660.1"/>
    <property type="gene ID" value="tetur17g03660"/>
</dbReference>
<evidence type="ECO:0000313" key="3">
    <source>
        <dbReference type="EnsemblMetazoa" id="tetur17g03660.1"/>
    </source>
</evidence>
<evidence type="ECO:0000256" key="2">
    <source>
        <dbReference type="SAM" id="Phobius"/>
    </source>
</evidence>
<feature type="region of interest" description="Disordered" evidence="1">
    <location>
        <begin position="88"/>
        <end position="133"/>
    </location>
</feature>
<sequence>MCFWALLVKRQFPTMVLDDGYEQPIRATNTVVNPTQVSTQVTDGVESGKTVSVSTCQCCGKESKPIVGRQNKYTWKYLTDIKTLRGRKYRQHVDSSSRGSTPVEGDSSSNGKYERCTNSATSQSRKVSPISWKSTSTSNVKGLQFKGCHVCNRSRPYSFSSSRTNSLSTKNDTDCPYSIVLGSLHPILHSYKPNYRSTGNVNRSTRKDETRRSLIMIFTITSILLFLMISYYGTIIYLRVKNSKLQ</sequence>
<feature type="transmembrane region" description="Helical" evidence="2">
    <location>
        <begin position="213"/>
        <end position="238"/>
    </location>
</feature>
<evidence type="ECO:0000313" key="4">
    <source>
        <dbReference type="Proteomes" id="UP000015104"/>
    </source>
</evidence>
<dbReference type="EMBL" id="CAEY01000349">
    <property type="status" value="NOT_ANNOTATED_CDS"/>
    <property type="molecule type" value="Genomic_DNA"/>
</dbReference>
<proteinExistence type="predicted"/>
<dbReference type="AlphaFoldDB" id="T1KQC7"/>
<feature type="compositionally biased region" description="Polar residues" evidence="1">
    <location>
        <begin position="94"/>
        <end position="133"/>
    </location>
</feature>
<evidence type="ECO:0000256" key="1">
    <source>
        <dbReference type="SAM" id="MobiDB-lite"/>
    </source>
</evidence>
<keyword evidence="2" id="KW-1133">Transmembrane helix</keyword>